<evidence type="ECO:0000259" key="14">
    <source>
        <dbReference type="Pfam" id="PF17655"/>
    </source>
</evidence>
<feature type="compositionally biased region" description="Low complexity" evidence="11">
    <location>
        <begin position="46"/>
        <end position="65"/>
    </location>
</feature>
<keyword evidence="3" id="KW-0633">Potassium transport</keyword>
<dbReference type="PANTHER" id="PTHR11767:SF102">
    <property type="entry name" value="INWARDLY RECTIFYING POTASSIUM CHANNEL 1, ISOFORM F"/>
    <property type="match status" value="1"/>
</dbReference>
<evidence type="ECO:0000256" key="5">
    <source>
        <dbReference type="ARBA" id="ARBA00022882"/>
    </source>
</evidence>
<reference evidence="15 16" key="1">
    <citation type="submission" date="2019-03" db="EMBL/GenBank/DDBJ databases">
        <title>Paraburkholderia sp. 4M-K11, isolated from subtropical forest soil.</title>
        <authorList>
            <person name="Gao Z.-H."/>
            <person name="Qiu L.-H."/>
        </authorList>
    </citation>
    <scope>NUCLEOTIDE SEQUENCE [LARGE SCALE GENOMIC DNA]</scope>
    <source>
        <strain evidence="15 16">4M-K11</strain>
    </source>
</reference>
<dbReference type="InterPro" id="IPR041647">
    <property type="entry name" value="IRK_C"/>
</dbReference>
<dbReference type="InterPro" id="IPR014756">
    <property type="entry name" value="Ig_E-set"/>
</dbReference>
<feature type="transmembrane region" description="Helical" evidence="12">
    <location>
        <begin position="143"/>
        <end position="161"/>
    </location>
</feature>
<proteinExistence type="predicted"/>
<dbReference type="PRINTS" id="PR01320">
    <property type="entry name" value="KIRCHANNEL"/>
</dbReference>
<evidence type="ECO:0000256" key="12">
    <source>
        <dbReference type="SAM" id="Phobius"/>
    </source>
</evidence>
<feature type="domain" description="Inward rectifier potassium channel C-terminal" evidence="14">
    <location>
        <begin position="203"/>
        <end position="355"/>
    </location>
</feature>
<evidence type="ECO:0000256" key="2">
    <source>
        <dbReference type="ARBA" id="ARBA00022448"/>
    </source>
</evidence>
<feature type="transmembrane region" description="Helical" evidence="12">
    <location>
        <begin position="167"/>
        <end position="194"/>
    </location>
</feature>
<dbReference type="GO" id="GO:1990573">
    <property type="term" value="P:potassium ion import across plasma membrane"/>
    <property type="evidence" value="ECO:0007669"/>
    <property type="project" value="TreeGrafter"/>
</dbReference>
<dbReference type="InterPro" id="IPR016449">
    <property type="entry name" value="K_chnl_inward-rec_Kir"/>
</dbReference>
<keyword evidence="9 12" id="KW-0472">Membrane</keyword>
<keyword evidence="10 15" id="KW-0407">Ion channel</keyword>
<protein>
    <submittedName>
        <fullName evidence="15">Inward rectifier potassium channel</fullName>
    </submittedName>
</protein>
<dbReference type="InterPro" id="IPR013099">
    <property type="entry name" value="K_chnl_dom"/>
</dbReference>
<dbReference type="SUPFAM" id="SSF81296">
    <property type="entry name" value="E set domains"/>
    <property type="match status" value="1"/>
</dbReference>
<gene>
    <name evidence="15" type="ORF">EYW47_11915</name>
</gene>
<evidence type="ECO:0000313" key="16">
    <source>
        <dbReference type="Proteomes" id="UP000295722"/>
    </source>
</evidence>
<dbReference type="Pfam" id="PF07885">
    <property type="entry name" value="Ion_trans_2"/>
    <property type="match status" value="1"/>
</dbReference>
<dbReference type="GO" id="GO:0005242">
    <property type="term" value="F:inward rectifier potassium channel activity"/>
    <property type="evidence" value="ECO:0007669"/>
    <property type="project" value="InterPro"/>
</dbReference>
<keyword evidence="2" id="KW-0813">Transport</keyword>
<evidence type="ECO:0000256" key="3">
    <source>
        <dbReference type="ARBA" id="ARBA00022538"/>
    </source>
</evidence>
<keyword evidence="7 12" id="KW-1133">Transmembrane helix</keyword>
<evidence type="ECO:0000313" key="15">
    <source>
        <dbReference type="EMBL" id="TDG24290.1"/>
    </source>
</evidence>
<accession>A0A4R5MBW0</accession>
<dbReference type="SUPFAM" id="SSF81324">
    <property type="entry name" value="Voltage-gated potassium channels"/>
    <property type="match status" value="1"/>
</dbReference>
<name>A0A4R5MBW0_9BURK</name>
<keyword evidence="8" id="KW-0406">Ion transport</keyword>
<dbReference type="Gene3D" id="1.10.287.70">
    <property type="match status" value="1"/>
</dbReference>
<comment type="caution">
    <text evidence="15">The sequence shown here is derived from an EMBL/GenBank/DDBJ whole genome shotgun (WGS) entry which is preliminary data.</text>
</comment>
<feature type="compositionally biased region" description="Basic and acidic residues" evidence="11">
    <location>
        <begin position="66"/>
        <end position="76"/>
    </location>
</feature>
<dbReference type="Proteomes" id="UP000295722">
    <property type="component" value="Unassembled WGS sequence"/>
</dbReference>
<evidence type="ECO:0000256" key="10">
    <source>
        <dbReference type="ARBA" id="ARBA00023303"/>
    </source>
</evidence>
<evidence type="ECO:0000256" key="8">
    <source>
        <dbReference type="ARBA" id="ARBA00023065"/>
    </source>
</evidence>
<keyword evidence="6" id="KW-0630">Potassium</keyword>
<feature type="domain" description="Potassium channel" evidence="13">
    <location>
        <begin position="141"/>
        <end position="196"/>
    </location>
</feature>
<evidence type="ECO:0000256" key="7">
    <source>
        <dbReference type="ARBA" id="ARBA00022989"/>
    </source>
</evidence>
<sequence>MPERNAYENANGPAAQDASAVHAPPAKGADEQPEETSTDALCPPVSTAAASTAAASTKAASTAPAREPEAHHGSPRKLEFGSRKILVYGMPVQTWRDFYHFALTMRWPTFFASLAGLFIVLNGIFACLYQLGTAPIANQYPHGFLGAFFFSVETLATVGYGDMHPQTIYAHLVATLEIFVGMSGVALATGLVFARFSRPRAKILFANQVVVHPIEGRMTLMVRAANARQNVIAEAQAKLRLIRVETSSDGYTARRIYDLKLVRSEHPLFTLGWNLMHIIDESSPLFGATAESLARQTAALHVVIEGSDESTAQTMQARHIWSDAQIRWQYRYVDLISEVDGVSVMDYSHFHDVTPFDDTKPYGPHVI</sequence>
<feature type="transmembrane region" description="Helical" evidence="12">
    <location>
        <begin position="110"/>
        <end position="131"/>
    </location>
</feature>
<keyword evidence="4 12" id="KW-0812">Transmembrane</keyword>
<dbReference type="GO" id="GO:0034702">
    <property type="term" value="C:monoatomic ion channel complex"/>
    <property type="evidence" value="ECO:0007669"/>
    <property type="project" value="UniProtKB-KW"/>
</dbReference>
<dbReference type="PANTHER" id="PTHR11767">
    <property type="entry name" value="INWARD RECTIFIER POTASSIUM CHANNEL"/>
    <property type="match status" value="1"/>
</dbReference>
<dbReference type="GO" id="GO:0005886">
    <property type="term" value="C:plasma membrane"/>
    <property type="evidence" value="ECO:0007669"/>
    <property type="project" value="TreeGrafter"/>
</dbReference>
<evidence type="ECO:0000259" key="13">
    <source>
        <dbReference type="Pfam" id="PF07885"/>
    </source>
</evidence>
<dbReference type="InterPro" id="IPR013518">
    <property type="entry name" value="K_chnl_inward-rec_Kir_cyto"/>
</dbReference>
<evidence type="ECO:0000256" key="4">
    <source>
        <dbReference type="ARBA" id="ARBA00022692"/>
    </source>
</evidence>
<dbReference type="Pfam" id="PF17655">
    <property type="entry name" value="IRK_C"/>
    <property type="match status" value="1"/>
</dbReference>
<dbReference type="GO" id="GO:0034765">
    <property type="term" value="P:regulation of monoatomic ion transmembrane transport"/>
    <property type="evidence" value="ECO:0007669"/>
    <property type="project" value="TreeGrafter"/>
</dbReference>
<keyword evidence="16" id="KW-1185">Reference proteome</keyword>
<dbReference type="AlphaFoldDB" id="A0A4R5MBW0"/>
<evidence type="ECO:0000256" key="9">
    <source>
        <dbReference type="ARBA" id="ARBA00023136"/>
    </source>
</evidence>
<organism evidence="15 16">
    <name type="scientific">Paraburkholderia silviterrae</name>
    <dbReference type="NCBI Taxonomy" id="2528715"/>
    <lineage>
        <taxon>Bacteria</taxon>
        <taxon>Pseudomonadati</taxon>
        <taxon>Pseudomonadota</taxon>
        <taxon>Betaproteobacteria</taxon>
        <taxon>Burkholderiales</taxon>
        <taxon>Burkholderiaceae</taxon>
        <taxon>Paraburkholderia</taxon>
    </lineage>
</organism>
<comment type="subcellular location">
    <subcellularLocation>
        <location evidence="1">Membrane</location>
        <topology evidence="1">Multi-pass membrane protein</topology>
    </subcellularLocation>
</comment>
<dbReference type="Gene3D" id="2.60.40.1400">
    <property type="entry name" value="G protein-activated inward rectifier potassium channel 1"/>
    <property type="match status" value="1"/>
</dbReference>
<evidence type="ECO:0000256" key="1">
    <source>
        <dbReference type="ARBA" id="ARBA00004141"/>
    </source>
</evidence>
<evidence type="ECO:0000256" key="11">
    <source>
        <dbReference type="SAM" id="MobiDB-lite"/>
    </source>
</evidence>
<dbReference type="OrthoDB" id="9799090at2"/>
<evidence type="ECO:0000256" key="6">
    <source>
        <dbReference type="ARBA" id="ARBA00022958"/>
    </source>
</evidence>
<feature type="region of interest" description="Disordered" evidence="11">
    <location>
        <begin position="1"/>
        <end position="76"/>
    </location>
</feature>
<keyword evidence="5" id="KW-0851">Voltage-gated channel</keyword>
<dbReference type="EMBL" id="SMRP01000004">
    <property type="protein sequence ID" value="TDG24290.1"/>
    <property type="molecule type" value="Genomic_DNA"/>
</dbReference>